<keyword evidence="5 11" id="KW-0067">ATP-binding</keyword>
<dbReference type="GO" id="GO:0016887">
    <property type="term" value="F:ATP hydrolysis activity"/>
    <property type="evidence" value="ECO:0007669"/>
    <property type="project" value="InterPro"/>
</dbReference>
<protein>
    <recommendedName>
        <fullName evidence="9">ABC-type quaternary amine transporter</fullName>
        <ecNumber evidence="9">7.6.2.9</ecNumber>
    </recommendedName>
</protein>
<dbReference type="EMBL" id="FUKP01000005">
    <property type="protein sequence ID" value="SJN15788.1"/>
    <property type="molecule type" value="Genomic_DNA"/>
</dbReference>
<dbReference type="InterPro" id="IPR003593">
    <property type="entry name" value="AAA+_ATPase"/>
</dbReference>
<evidence type="ECO:0000256" key="9">
    <source>
        <dbReference type="ARBA" id="ARBA00066388"/>
    </source>
</evidence>
<dbReference type="SMART" id="SM00382">
    <property type="entry name" value="AAA"/>
    <property type="match status" value="1"/>
</dbReference>
<reference evidence="11 12" key="1">
    <citation type="submission" date="2017-02" db="EMBL/GenBank/DDBJ databases">
        <authorList>
            <person name="Peterson S.W."/>
        </authorList>
    </citation>
    <scope>NUCLEOTIDE SEQUENCE [LARGE SCALE GENOMIC DNA]</scope>
    <source>
        <strain evidence="11 12">2B3F</strain>
    </source>
</reference>
<dbReference type="Gene3D" id="3.40.50.300">
    <property type="entry name" value="P-loop containing nucleotide triphosphate hydrolases"/>
    <property type="match status" value="1"/>
</dbReference>
<dbReference type="GO" id="GO:0015418">
    <property type="term" value="F:ABC-type quaternary ammonium compound transporting activity"/>
    <property type="evidence" value="ECO:0007669"/>
    <property type="project" value="UniProtKB-EC"/>
</dbReference>
<accession>A0A1R4I7M1</accession>
<evidence type="ECO:0000256" key="7">
    <source>
        <dbReference type="ARBA" id="ARBA00023065"/>
    </source>
</evidence>
<organism evidence="11 12">
    <name type="scientific">Micrococcus lylae</name>
    <dbReference type="NCBI Taxonomy" id="1273"/>
    <lineage>
        <taxon>Bacteria</taxon>
        <taxon>Bacillati</taxon>
        <taxon>Actinomycetota</taxon>
        <taxon>Actinomycetes</taxon>
        <taxon>Micrococcales</taxon>
        <taxon>Micrococcaceae</taxon>
        <taxon>Micrococcus</taxon>
    </lineage>
</organism>
<dbReference type="PANTHER" id="PTHR42781:SF4">
    <property type="entry name" value="SPERMIDINE_PUTRESCINE IMPORT ATP-BINDING PROTEIN POTA"/>
    <property type="match status" value="1"/>
</dbReference>
<dbReference type="InterPro" id="IPR003439">
    <property type="entry name" value="ABC_transporter-like_ATP-bd"/>
</dbReference>
<keyword evidence="4" id="KW-0547">Nucleotide-binding</keyword>
<evidence type="ECO:0000256" key="2">
    <source>
        <dbReference type="ARBA" id="ARBA00022475"/>
    </source>
</evidence>
<dbReference type="RefSeq" id="WP_245829673.1">
    <property type="nucleotide sequence ID" value="NZ_FUKP01000005.1"/>
</dbReference>
<dbReference type="EC" id="7.6.2.9" evidence="9"/>
<evidence type="ECO:0000256" key="8">
    <source>
        <dbReference type="ARBA" id="ARBA00023136"/>
    </source>
</evidence>
<evidence type="ECO:0000256" key="6">
    <source>
        <dbReference type="ARBA" id="ARBA00023004"/>
    </source>
</evidence>
<feature type="domain" description="ABC transporter" evidence="10">
    <location>
        <begin position="11"/>
        <end position="224"/>
    </location>
</feature>
<dbReference type="PROSITE" id="PS50893">
    <property type="entry name" value="ABC_TRANSPORTER_2"/>
    <property type="match status" value="1"/>
</dbReference>
<gene>
    <name evidence="11" type="ORF">FM125_00475</name>
</gene>
<keyword evidence="8" id="KW-0472">Membrane</keyword>
<dbReference type="GO" id="GO:0016020">
    <property type="term" value="C:membrane"/>
    <property type="evidence" value="ECO:0007669"/>
    <property type="project" value="InterPro"/>
</dbReference>
<keyword evidence="7" id="KW-0406">Ion transport</keyword>
<evidence type="ECO:0000256" key="1">
    <source>
        <dbReference type="ARBA" id="ARBA00022448"/>
    </source>
</evidence>
<keyword evidence="1" id="KW-0813">Transport</keyword>
<dbReference type="PANTHER" id="PTHR42781">
    <property type="entry name" value="SPERMIDINE/PUTRESCINE IMPORT ATP-BINDING PROTEIN POTA"/>
    <property type="match status" value="1"/>
</dbReference>
<evidence type="ECO:0000256" key="3">
    <source>
        <dbReference type="ARBA" id="ARBA00022496"/>
    </source>
</evidence>
<dbReference type="InterPro" id="IPR050093">
    <property type="entry name" value="ABC_SmlMolc_Importer"/>
</dbReference>
<dbReference type="InterPro" id="IPR015853">
    <property type="entry name" value="ABC_transpr_FbpC"/>
</dbReference>
<keyword evidence="6" id="KW-0408">Iron</keyword>
<dbReference type="FunFam" id="3.40.50.300:FF:000425">
    <property type="entry name" value="Probable ABC transporter, ATP-binding subunit"/>
    <property type="match status" value="1"/>
</dbReference>
<dbReference type="GO" id="GO:0015408">
    <property type="term" value="F:ABC-type ferric iron transporter activity"/>
    <property type="evidence" value="ECO:0007669"/>
    <property type="project" value="InterPro"/>
</dbReference>
<dbReference type="Proteomes" id="UP000196230">
    <property type="component" value="Unassembled WGS sequence"/>
</dbReference>
<dbReference type="CDD" id="cd03259">
    <property type="entry name" value="ABC_Carb_Solutes_like"/>
    <property type="match status" value="1"/>
</dbReference>
<dbReference type="PROSITE" id="PS00211">
    <property type="entry name" value="ABC_TRANSPORTER_1"/>
    <property type="match status" value="1"/>
</dbReference>
<dbReference type="Pfam" id="PF00005">
    <property type="entry name" value="ABC_tran"/>
    <property type="match status" value="1"/>
</dbReference>
<keyword evidence="3" id="KW-0410">Iron transport</keyword>
<dbReference type="GO" id="GO:0005524">
    <property type="term" value="F:ATP binding"/>
    <property type="evidence" value="ECO:0007669"/>
    <property type="project" value="UniProtKB-KW"/>
</dbReference>
<proteinExistence type="predicted"/>
<keyword evidence="2" id="KW-1003">Cell membrane</keyword>
<dbReference type="InterPro" id="IPR017871">
    <property type="entry name" value="ABC_transporter-like_CS"/>
</dbReference>
<sequence length="224" mass="23606">MGMGMEHGAALTLEDVTVSYPDGTAPVSGVDLTLAPGEIVALLGASGSGKSTLLRGIAGLERVSTGRILLDGQDVTGVPTHRRGVGMVFQDGQLFPHRSVARNVAYGLESAKVPRAARQDRAAQMLELVDLAAFGDRPVQNLSGGQAQRVALARSLAPSPRVLLLDEPLSALDRDLRERLSADIRQILKATGTTAVHVTHDREEAAALADRVVRLHDDGSLTVV</sequence>
<evidence type="ECO:0000259" key="10">
    <source>
        <dbReference type="PROSITE" id="PS50893"/>
    </source>
</evidence>
<evidence type="ECO:0000313" key="11">
    <source>
        <dbReference type="EMBL" id="SJN15788.1"/>
    </source>
</evidence>
<dbReference type="InterPro" id="IPR027417">
    <property type="entry name" value="P-loop_NTPase"/>
</dbReference>
<dbReference type="AlphaFoldDB" id="A0A1R4I7M1"/>
<evidence type="ECO:0000313" key="12">
    <source>
        <dbReference type="Proteomes" id="UP000196230"/>
    </source>
</evidence>
<evidence type="ECO:0000256" key="4">
    <source>
        <dbReference type="ARBA" id="ARBA00022741"/>
    </source>
</evidence>
<name>A0A1R4I7M1_9MICC</name>
<dbReference type="SUPFAM" id="SSF52540">
    <property type="entry name" value="P-loop containing nucleoside triphosphate hydrolases"/>
    <property type="match status" value="1"/>
</dbReference>
<evidence type="ECO:0000256" key="5">
    <source>
        <dbReference type="ARBA" id="ARBA00022840"/>
    </source>
</evidence>